<organism evidence="2 3">
    <name type="scientific">Lactobacillus porci</name>
    <dbReference type="NCBI Taxonomy" id="2012477"/>
    <lineage>
        <taxon>Bacteria</taxon>
        <taxon>Bacillati</taxon>
        <taxon>Bacillota</taxon>
        <taxon>Bacilli</taxon>
        <taxon>Lactobacillales</taxon>
        <taxon>Lactobacillaceae</taxon>
        <taxon>Lactobacillus</taxon>
    </lineage>
</organism>
<accession>A0A6A8MEX3</accession>
<sequence>MKSKLFQASASRLLLCFAVLLSFYDMAGGWGTPLIIPPNEWPLGIALFACAFLAFVGLWAGPWINPWLTVPVALFILAVAIFYPNPTFDPLDRLNFALLASGLVYLTFTDRVDATIFYWLSWVVLAICIADVAVYLIVP</sequence>
<name>A0A6A8MEX3_9LACO</name>
<feature type="transmembrane region" description="Helical" evidence="1">
    <location>
        <begin position="41"/>
        <end position="60"/>
    </location>
</feature>
<proteinExistence type="predicted"/>
<comment type="caution">
    <text evidence="2">The sequence shown here is derived from an EMBL/GenBank/DDBJ whole genome shotgun (WGS) entry which is preliminary data.</text>
</comment>
<feature type="transmembrane region" description="Helical" evidence="1">
    <location>
        <begin position="116"/>
        <end position="138"/>
    </location>
</feature>
<evidence type="ECO:0000313" key="3">
    <source>
        <dbReference type="Proteomes" id="UP000438120"/>
    </source>
</evidence>
<keyword evidence="3" id="KW-1185">Reference proteome</keyword>
<dbReference type="EMBL" id="VUMX01000016">
    <property type="protein sequence ID" value="MST87338.1"/>
    <property type="molecule type" value="Genomic_DNA"/>
</dbReference>
<feature type="transmembrane region" description="Helical" evidence="1">
    <location>
        <begin position="67"/>
        <end position="84"/>
    </location>
</feature>
<evidence type="ECO:0000313" key="2">
    <source>
        <dbReference type="EMBL" id="MST87338.1"/>
    </source>
</evidence>
<keyword evidence="1" id="KW-1133">Transmembrane helix</keyword>
<reference evidence="2 3" key="1">
    <citation type="submission" date="2019-08" db="EMBL/GenBank/DDBJ databases">
        <title>In-depth cultivation of the pig gut microbiome towards novel bacterial diversity and tailored functional studies.</title>
        <authorList>
            <person name="Wylensek D."/>
            <person name="Hitch T.C.A."/>
            <person name="Clavel T."/>
        </authorList>
    </citation>
    <scope>NUCLEOTIDE SEQUENCE [LARGE SCALE GENOMIC DNA]</scope>
    <source>
        <strain evidence="2 3">Bifido-178-WT-2B</strain>
    </source>
</reference>
<dbReference type="RefSeq" id="WP_154548948.1">
    <property type="nucleotide sequence ID" value="NZ_VUMX01000016.1"/>
</dbReference>
<keyword evidence="1" id="KW-0812">Transmembrane</keyword>
<dbReference type="Proteomes" id="UP000438120">
    <property type="component" value="Unassembled WGS sequence"/>
</dbReference>
<evidence type="ECO:0000256" key="1">
    <source>
        <dbReference type="SAM" id="Phobius"/>
    </source>
</evidence>
<dbReference type="AlphaFoldDB" id="A0A6A8MEX3"/>
<keyword evidence="1" id="KW-0472">Membrane</keyword>
<gene>
    <name evidence="2" type="ORF">FYJ62_06755</name>
</gene>
<protein>
    <submittedName>
        <fullName evidence="2">Uncharacterized protein</fullName>
    </submittedName>
</protein>